<protein>
    <submittedName>
        <fullName evidence="8">Serpin family A member 3</fullName>
    </submittedName>
</protein>
<name>A0A7J8K2L1_MOLMO</name>
<feature type="signal peptide" evidence="6">
    <location>
        <begin position="1"/>
        <end position="20"/>
    </location>
</feature>
<evidence type="ECO:0000256" key="4">
    <source>
        <dbReference type="ARBA" id="ARBA00023329"/>
    </source>
</evidence>
<dbReference type="InterPro" id="IPR023796">
    <property type="entry name" value="Serpin_dom"/>
</dbReference>
<evidence type="ECO:0000256" key="3">
    <source>
        <dbReference type="ARBA" id="ARBA00011738"/>
    </source>
</evidence>
<accession>A0A7J8K2L1</accession>
<comment type="subunit">
    <text evidence="3">Homodimer.</text>
</comment>
<keyword evidence="9" id="KW-1185">Reference proteome</keyword>
<evidence type="ECO:0000256" key="6">
    <source>
        <dbReference type="SAM" id="SignalP"/>
    </source>
</evidence>
<evidence type="ECO:0000259" key="7">
    <source>
        <dbReference type="SMART" id="SM00093"/>
    </source>
</evidence>
<gene>
    <name evidence="8" type="ORF">HJG59_016319</name>
</gene>
<reference evidence="8 9" key="1">
    <citation type="journal article" date="2020" name="Nature">
        <title>Six reference-quality genomes reveal evolution of bat adaptations.</title>
        <authorList>
            <person name="Jebb D."/>
            <person name="Huang Z."/>
            <person name="Pippel M."/>
            <person name="Hughes G.M."/>
            <person name="Lavrichenko K."/>
            <person name="Devanna P."/>
            <person name="Winkler S."/>
            <person name="Jermiin L.S."/>
            <person name="Skirmuntt E.C."/>
            <person name="Katzourakis A."/>
            <person name="Burkitt-Gray L."/>
            <person name="Ray D.A."/>
            <person name="Sullivan K.A.M."/>
            <person name="Roscito J.G."/>
            <person name="Kirilenko B.M."/>
            <person name="Davalos L.M."/>
            <person name="Corthals A.P."/>
            <person name="Power M.L."/>
            <person name="Jones G."/>
            <person name="Ransome R.D."/>
            <person name="Dechmann D.K.N."/>
            <person name="Locatelli A.G."/>
            <person name="Puechmaille S.J."/>
            <person name="Fedrigo O."/>
            <person name="Jarvis E.D."/>
            <person name="Hiller M."/>
            <person name="Vernes S.C."/>
            <person name="Myers E.W."/>
            <person name="Teeling E.C."/>
        </authorList>
    </citation>
    <scope>NUCLEOTIDE SEQUENCE [LARGE SCALE GENOMIC DNA]</scope>
    <source>
        <strain evidence="8">MMolMol1</strain>
        <tissue evidence="8">Muscle</tissue>
    </source>
</reference>
<evidence type="ECO:0000256" key="2">
    <source>
        <dbReference type="ARBA" id="ARBA00009500"/>
    </source>
</evidence>
<organism evidence="8 9">
    <name type="scientific">Molossus molossus</name>
    <name type="common">Pallas' mastiff bat</name>
    <name type="synonym">Vespertilio molossus</name>
    <dbReference type="NCBI Taxonomy" id="27622"/>
    <lineage>
        <taxon>Eukaryota</taxon>
        <taxon>Metazoa</taxon>
        <taxon>Chordata</taxon>
        <taxon>Craniata</taxon>
        <taxon>Vertebrata</taxon>
        <taxon>Euteleostomi</taxon>
        <taxon>Mammalia</taxon>
        <taxon>Eutheria</taxon>
        <taxon>Laurasiatheria</taxon>
        <taxon>Chiroptera</taxon>
        <taxon>Yangochiroptera</taxon>
        <taxon>Molossidae</taxon>
        <taxon>Molossus</taxon>
    </lineage>
</organism>
<dbReference type="AlphaFoldDB" id="A0A7J8K2L1"/>
<keyword evidence="4" id="KW-0968">Cytoplasmic vesicle</keyword>
<evidence type="ECO:0000256" key="1">
    <source>
        <dbReference type="ARBA" id="ARBA00004248"/>
    </source>
</evidence>
<dbReference type="EMBL" id="JACASF010000001">
    <property type="protein sequence ID" value="KAF6502562.1"/>
    <property type="molecule type" value="Genomic_DNA"/>
</dbReference>
<dbReference type="InterPro" id="IPR042178">
    <property type="entry name" value="Serpin_sf_1"/>
</dbReference>
<dbReference type="PANTHER" id="PTHR11461">
    <property type="entry name" value="SERINE PROTEASE INHIBITOR, SERPIN"/>
    <property type="match status" value="1"/>
</dbReference>
<dbReference type="GO" id="GO:0042583">
    <property type="term" value="C:chromaffin granule"/>
    <property type="evidence" value="ECO:0007669"/>
    <property type="project" value="UniProtKB-SubCell"/>
</dbReference>
<evidence type="ECO:0000313" key="8">
    <source>
        <dbReference type="EMBL" id="KAF6502562.1"/>
    </source>
</evidence>
<dbReference type="FunFam" id="3.30.497.10:FF:000001">
    <property type="entry name" value="Serine protease inhibitor"/>
    <property type="match status" value="1"/>
</dbReference>
<dbReference type="Proteomes" id="UP000550707">
    <property type="component" value="Unassembled WGS sequence"/>
</dbReference>
<dbReference type="InterPro" id="IPR000215">
    <property type="entry name" value="Serpin_fam"/>
</dbReference>
<comment type="caution">
    <text evidence="8">The sequence shown here is derived from an EMBL/GenBank/DDBJ whole genome shotgun (WGS) entry which is preliminary data.</text>
</comment>
<feature type="domain" description="Serpin" evidence="7">
    <location>
        <begin position="56"/>
        <end position="214"/>
    </location>
</feature>
<dbReference type="GO" id="GO:0005615">
    <property type="term" value="C:extracellular space"/>
    <property type="evidence" value="ECO:0007669"/>
    <property type="project" value="InterPro"/>
</dbReference>
<dbReference type="InterPro" id="IPR036186">
    <property type="entry name" value="Serpin_sf"/>
</dbReference>
<dbReference type="GO" id="GO:0004867">
    <property type="term" value="F:serine-type endopeptidase inhibitor activity"/>
    <property type="evidence" value="ECO:0007669"/>
    <property type="project" value="InterPro"/>
</dbReference>
<dbReference type="SUPFAM" id="SSF56574">
    <property type="entry name" value="Serpins"/>
    <property type="match status" value="1"/>
</dbReference>
<comment type="similarity">
    <text evidence="2 5">Belongs to the serpin family.</text>
</comment>
<keyword evidence="6" id="KW-0732">Signal</keyword>
<dbReference type="Gene3D" id="3.30.497.10">
    <property type="entry name" value="Antithrombin, subunit I, domain 2"/>
    <property type="match status" value="1"/>
</dbReference>
<dbReference type="Pfam" id="PF00079">
    <property type="entry name" value="Serpin"/>
    <property type="match status" value="1"/>
</dbReference>
<evidence type="ECO:0000313" key="9">
    <source>
        <dbReference type="Proteomes" id="UP000550707"/>
    </source>
</evidence>
<proteinExistence type="inferred from homology"/>
<feature type="chain" id="PRO_5029543700" evidence="6">
    <location>
        <begin position="21"/>
        <end position="214"/>
    </location>
</feature>
<sequence>MAFLPILGLLVAGLCPSVHGLPGGKLHPGVVTQEDQHHHAPVDNLRLAPVHADFAFSLYKHLALRNPNENVIFSPLSISIALAFLSLGARGTTRTEILKGLKFNPTDISEAEVHRSFQHLLCTLSQPSNSLQLSVGNALFIDERMRLLYNFRDDAEVLYASEAFSTAFRDPAAAKKLINDYVMEKTQGKIVDLVSNLDVGVVMVLVNYIYFKDK</sequence>
<evidence type="ECO:0000256" key="5">
    <source>
        <dbReference type="RuleBase" id="RU000411"/>
    </source>
</evidence>
<comment type="subcellular location">
    <subcellularLocation>
        <location evidence="1">Cytoplasmic vesicle</location>
        <location evidence="1">Secretory vesicle</location>
        <location evidence="1">Chromaffin granule</location>
    </subcellularLocation>
</comment>
<dbReference type="InParanoid" id="A0A7J8K2L1"/>
<dbReference type="SMART" id="SM00093">
    <property type="entry name" value="SERPIN"/>
    <property type="match status" value="1"/>
</dbReference>
<dbReference type="PANTHER" id="PTHR11461:SF145">
    <property type="entry name" value="ALPHA-1-ANTICHYMOTRYPSIN"/>
    <property type="match status" value="1"/>
</dbReference>